<feature type="transmembrane region" description="Helical" evidence="1">
    <location>
        <begin position="185"/>
        <end position="205"/>
    </location>
</feature>
<sequence length="214" mass="24451">MRQLKSIMLAIWLLFIVYAFFLAPIKEGDTDYLTQILTMDAPDPMLVAVFSLLGVWPMVFAILLVTEDRASIPAWPFVLGSFVLGAFALFPYFIFHYESRKRKNRTSEKVYEILKGRTFPLVLLILSVGLVGYGVGYGSMIAYQEAFLESRFVHTMTIDFIMLTLLSLLGIAHHTYYHKGSSLKSYWPLGFLPLLGPLIYILISLQEKDEEGYR</sequence>
<keyword evidence="1" id="KW-1133">Transmembrane helix</keyword>
<evidence type="ECO:0008006" key="4">
    <source>
        <dbReference type="Google" id="ProtNLM"/>
    </source>
</evidence>
<dbReference type="EMBL" id="CP126446">
    <property type="protein sequence ID" value="WIF97981.1"/>
    <property type="molecule type" value="Genomic_DNA"/>
</dbReference>
<name>A0ABY8UYY9_9BACI</name>
<feature type="transmembrane region" description="Helical" evidence="1">
    <location>
        <begin position="117"/>
        <end position="140"/>
    </location>
</feature>
<protein>
    <recommendedName>
        <fullName evidence="4">DUF2834 domain-containing protein</fullName>
    </recommendedName>
</protein>
<feature type="transmembrane region" description="Helical" evidence="1">
    <location>
        <begin position="45"/>
        <end position="65"/>
    </location>
</feature>
<feature type="transmembrane region" description="Helical" evidence="1">
    <location>
        <begin position="7"/>
        <end position="25"/>
    </location>
</feature>
<gene>
    <name evidence="2" type="ORF">QNI29_20010</name>
</gene>
<dbReference type="Proteomes" id="UP001236652">
    <property type="component" value="Chromosome"/>
</dbReference>
<proteinExistence type="predicted"/>
<keyword evidence="1" id="KW-0812">Transmembrane</keyword>
<organism evidence="2 3">
    <name type="scientific">Pontibacillus chungwhensis</name>
    <dbReference type="NCBI Taxonomy" id="265426"/>
    <lineage>
        <taxon>Bacteria</taxon>
        <taxon>Bacillati</taxon>
        <taxon>Bacillota</taxon>
        <taxon>Bacilli</taxon>
        <taxon>Bacillales</taxon>
        <taxon>Bacillaceae</taxon>
        <taxon>Pontibacillus</taxon>
    </lineage>
</organism>
<keyword evidence="1" id="KW-0472">Membrane</keyword>
<evidence type="ECO:0000256" key="1">
    <source>
        <dbReference type="SAM" id="Phobius"/>
    </source>
</evidence>
<feature type="transmembrane region" description="Helical" evidence="1">
    <location>
        <begin position="152"/>
        <end position="173"/>
    </location>
</feature>
<keyword evidence="3" id="KW-1185">Reference proteome</keyword>
<evidence type="ECO:0000313" key="3">
    <source>
        <dbReference type="Proteomes" id="UP001236652"/>
    </source>
</evidence>
<dbReference type="PANTHER" id="PTHR36009">
    <property type="match status" value="1"/>
</dbReference>
<reference evidence="2 3" key="1">
    <citation type="submission" date="2023-05" db="EMBL/GenBank/DDBJ databases">
        <title>Comparative genomics reveals the evidence of polycyclic aromatic hydrocarbons degradation in moderately halophilic genus Pontibacillus.</title>
        <authorList>
            <person name="Yang H."/>
            <person name="Qian Z."/>
        </authorList>
    </citation>
    <scope>NUCLEOTIDE SEQUENCE [LARGE SCALE GENOMIC DNA]</scope>
    <source>
        <strain evidence="3">HN14</strain>
    </source>
</reference>
<accession>A0ABY8UYY9</accession>
<evidence type="ECO:0000313" key="2">
    <source>
        <dbReference type="EMBL" id="WIF97981.1"/>
    </source>
</evidence>
<dbReference type="PANTHER" id="PTHR36009:SF3">
    <property type="entry name" value="TRANSMEMBRANE PROTEIN"/>
    <property type="match status" value="1"/>
</dbReference>
<dbReference type="RefSeq" id="WP_231417637.1">
    <property type="nucleotide sequence ID" value="NZ_CP126446.1"/>
</dbReference>
<feature type="transmembrane region" description="Helical" evidence="1">
    <location>
        <begin position="77"/>
        <end position="97"/>
    </location>
</feature>